<dbReference type="FunFam" id="2.170.130.10:FF:000008">
    <property type="entry name" value="SusC/RagA family TonB-linked outer membrane protein"/>
    <property type="match status" value="1"/>
</dbReference>
<comment type="caution">
    <text evidence="16">The sequence shown here is derived from an EMBL/GenBank/DDBJ whole genome shotgun (WGS) entry which is preliminary data.</text>
</comment>
<evidence type="ECO:0000256" key="8">
    <source>
        <dbReference type="ARBA" id="ARBA00023077"/>
    </source>
</evidence>
<evidence type="ECO:0000259" key="14">
    <source>
        <dbReference type="Pfam" id="PF00593"/>
    </source>
</evidence>
<keyword evidence="4" id="KW-0410">Iron transport</keyword>
<keyword evidence="2 11" id="KW-0813">Transport</keyword>
<evidence type="ECO:0000256" key="13">
    <source>
        <dbReference type="SAM" id="SignalP"/>
    </source>
</evidence>
<keyword evidence="6" id="KW-0408">Iron</keyword>
<dbReference type="NCBIfam" id="TIGR04057">
    <property type="entry name" value="SusC_RagA_signa"/>
    <property type="match status" value="1"/>
</dbReference>
<dbReference type="Gene3D" id="2.40.170.20">
    <property type="entry name" value="TonB-dependent receptor, beta-barrel domain"/>
    <property type="match status" value="1"/>
</dbReference>
<keyword evidence="3 11" id="KW-1134">Transmembrane beta strand</keyword>
<dbReference type="RefSeq" id="WP_087425061.1">
    <property type="nucleotide sequence ID" value="NZ_CABIZW010000002.1"/>
</dbReference>
<protein>
    <submittedName>
        <fullName evidence="16">SusC/RagA family TonB-linked outer membrane protein</fullName>
    </submittedName>
</protein>
<evidence type="ECO:0000256" key="2">
    <source>
        <dbReference type="ARBA" id="ARBA00022448"/>
    </source>
</evidence>
<dbReference type="Pfam" id="PF13715">
    <property type="entry name" value="CarbopepD_reg_2"/>
    <property type="match status" value="1"/>
</dbReference>
<accession>A0A1Y3Z5G5</accession>
<dbReference type="PANTHER" id="PTHR32552:SF81">
    <property type="entry name" value="TONB-DEPENDENT OUTER MEMBRANE RECEPTOR"/>
    <property type="match status" value="1"/>
</dbReference>
<sequence>MFNNNFIKSISQRGFFALLALMIAISVQAQGIQVKGLILDENNIPLIGATVMVKGNSGKGAVADLDGNFTLSVNKGDVIVVSYIGYKTQELKAVSGQRMEIKLIPDSQALEEVVVVGYGAMKRSDLTGSVSSIAAKDLEDFKTSSVMEALGGQVAGVQITQSDGTPGSGFSVNIRGVGTLTGDASPLYIVDGFQVDNIDYLANSDIESIEVLKDASSAAIYGSRAANGVVMVTTKSGKVGRPVINYSGSASYRKITKMLDVLSPYEFVKLQGEIDATLLTSYYKSGNDENGNPYRYQSLDDYIGVGGVNWQEETFNPTWSQDHNLSVTGGSDNTKYTASFSRYTENGIFKNSGFDKTTGKLRFNQKLSKDLSFDATINYVQTTREGVGTSADNGRFNMLAQILSARPTGGLRLSDEELLETAIDPEMLEDGSESLAQVNPVKQTESVTNKKRSEMWSGNLSVSWQIIKGLTFKTAGTYNTTNTRNDVFYKDGSKEAYRNGQSPYGQTQMLRDVRWSNYNNLTWKQKIKKHNYDVMLGHEISFRSSEYLLGQAMNFPFDNLGNDNLGLGATPSRVTSSYSDKTLLSFFARANYSYNNRYLFTATMRADGSTVFSNKNKWGYFPSFSAAWRVSEEKFMKNLSWVSNMKVRFGWGIVGNDRISNYLSMDLYEAVKYGVGNNVMTVLNPKQLKNSNLKWEGSSTVNLGLDLGFFDNRLNVTADFFIKNTKDLLLAQSLAHVTGFDSQMQNIGKIQNRGIELSLNSTNIQTKDFNWQTNFNISFIRNELKELASGVNSMYARSGFDSNFTQYDYIATVGESLGLIYGYEFDGIYQSSDFNITPDGKYILKEGIVNNTMYGNKVGLHPGVVKYKDQDGNGIITTEDRTVIGNALPKWYGGITNTFSYKGIDLSFMFQFNYGNDIYNATRLFATQSKSKRRGMLAEVADRWTPNNASNTVPAYDGYINNDLYSRFIEDGSFLRLKNLTLGYSFPHKLTKKAQISKLRVYATAQNLFCISNYSGYDPEVNSASNNPMTPGLDWGAYPKSRVFTFGLELQF</sequence>
<keyword evidence="10 11" id="KW-0998">Cell outer membrane</keyword>
<proteinExistence type="inferred from homology"/>
<dbReference type="InterPro" id="IPR000531">
    <property type="entry name" value="Beta-barrel_TonB"/>
</dbReference>
<dbReference type="InterPro" id="IPR036942">
    <property type="entry name" value="Beta-barrel_TonB_sf"/>
</dbReference>
<dbReference type="InterPro" id="IPR037066">
    <property type="entry name" value="Plug_dom_sf"/>
</dbReference>
<keyword evidence="5 11" id="KW-0812">Transmembrane</keyword>
<keyword evidence="7" id="KW-0406">Ion transport</keyword>
<evidence type="ECO:0000256" key="6">
    <source>
        <dbReference type="ARBA" id="ARBA00023004"/>
    </source>
</evidence>
<evidence type="ECO:0000256" key="9">
    <source>
        <dbReference type="ARBA" id="ARBA00023136"/>
    </source>
</evidence>
<dbReference type="Pfam" id="PF07715">
    <property type="entry name" value="Plug"/>
    <property type="match status" value="1"/>
</dbReference>
<evidence type="ECO:0000256" key="1">
    <source>
        <dbReference type="ARBA" id="ARBA00004571"/>
    </source>
</evidence>
<evidence type="ECO:0000313" key="16">
    <source>
        <dbReference type="EMBL" id="OUO02870.1"/>
    </source>
</evidence>
<dbReference type="GO" id="GO:0009279">
    <property type="term" value="C:cell outer membrane"/>
    <property type="evidence" value="ECO:0007669"/>
    <property type="project" value="UniProtKB-SubCell"/>
</dbReference>
<feature type="domain" description="TonB-dependent receptor plug" evidence="15">
    <location>
        <begin position="123"/>
        <end position="229"/>
    </location>
</feature>
<dbReference type="EMBL" id="NFII01000001">
    <property type="protein sequence ID" value="OUO02870.1"/>
    <property type="molecule type" value="Genomic_DNA"/>
</dbReference>
<dbReference type="PROSITE" id="PS52016">
    <property type="entry name" value="TONB_DEPENDENT_REC_3"/>
    <property type="match status" value="1"/>
</dbReference>
<name>A0A1Y3Z5G5_9BACE</name>
<evidence type="ECO:0000256" key="10">
    <source>
        <dbReference type="ARBA" id="ARBA00023237"/>
    </source>
</evidence>
<evidence type="ECO:0000256" key="5">
    <source>
        <dbReference type="ARBA" id="ARBA00022692"/>
    </source>
</evidence>
<evidence type="ECO:0000259" key="15">
    <source>
        <dbReference type="Pfam" id="PF07715"/>
    </source>
</evidence>
<dbReference type="PANTHER" id="PTHR32552">
    <property type="entry name" value="FERRICHROME IRON RECEPTOR-RELATED"/>
    <property type="match status" value="1"/>
</dbReference>
<dbReference type="Pfam" id="PF00593">
    <property type="entry name" value="TonB_dep_Rec_b-barrel"/>
    <property type="match status" value="1"/>
</dbReference>
<evidence type="ECO:0000313" key="17">
    <source>
        <dbReference type="Proteomes" id="UP000195386"/>
    </source>
</evidence>
<dbReference type="Gene3D" id="2.60.40.1120">
    <property type="entry name" value="Carboxypeptidase-like, regulatory domain"/>
    <property type="match status" value="1"/>
</dbReference>
<feature type="domain" description="TonB-dependent receptor-like beta-barrel" evidence="14">
    <location>
        <begin position="448"/>
        <end position="1008"/>
    </location>
</feature>
<dbReference type="SUPFAM" id="SSF49464">
    <property type="entry name" value="Carboxypeptidase regulatory domain-like"/>
    <property type="match status" value="1"/>
</dbReference>
<keyword evidence="8 12" id="KW-0798">TonB box</keyword>
<organism evidence="16 17">
    <name type="scientific">Bacteroides clarus</name>
    <dbReference type="NCBI Taxonomy" id="626929"/>
    <lineage>
        <taxon>Bacteria</taxon>
        <taxon>Pseudomonadati</taxon>
        <taxon>Bacteroidota</taxon>
        <taxon>Bacteroidia</taxon>
        <taxon>Bacteroidales</taxon>
        <taxon>Bacteroidaceae</taxon>
        <taxon>Bacteroides</taxon>
    </lineage>
</organism>
<dbReference type="Proteomes" id="UP000195386">
    <property type="component" value="Unassembled WGS sequence"/>
</dbReference>
<dbReference type="GO" id="GO:0006826">
    <property type="term" value="P:iron ion transport"/>
    <property type="evidence" value="ECO:0007669"/>
    <property type="project" value="UniProtKB-KW"/>
</dbReference>
<dbReference type="SUPFAM" id="SSF56935">
    <property type="entry name" value="Porins"/>
    <property type="match status" value="1"/>
</dbReference>
<dbReference type="Gene3D" id="2.170.130.10">
    <property type="entry name" value="TonB-dependent receptor, plug domain"/>
    <property type="match status" value="1"/>
</dbReference>
<evidence type="ECO:0000256" key="12">
    <source>
        <dbReference type="RuleBase" id="RU003357"/>
    </source>
</evidence>
<evidence type="ECO:0000256" key="4">
    <source>
        <dbReference type="ARBA" id="ARBA00022496"/>
    </source>
</evidence>
<evidence type="ECO:0000256" key="11">
    <source>
        <dbReference type="PROSITE-ProRule" id="PRU01360"/>
    </source>
</evidence>
<dbReference type="InterPro" id="IPR008969">
    <property type="entry name" value="CarboxyPept-like_regulatory"/>
</dbReference>
<dbReference type="AlphaFoldDB" id="A0A1Y3Z5G5"/>
<dbReference type="InterPro" id="IPR012910">
    <property type="entry name" value="Plug_dom"/>
</dbReference>
<reference evidence="17" key="1">
    <citation type="submission" date="2017-04" db="EMBL/GenBank/DDBJ databases">
        <title>Function of individual gut microbiota members based on whole genome sequencing of pure cultures obtained from chicken caecum.</title>
        <authorList>
            <person name="Medvecky M."/>
            <person name="Cejkova D."/>
            <person name="Polansky O."/>
            <person name="Karasova D."/>
            <person name="Kubasova T."/>
            <person name="Cizek A."/>
            <person name="Rychlik I."/>
        </authorList>
    </citation>
    <scope>NUCLEOTIDE SEQUENCE [LARGE SCALE GENOMIC DNA]</scope>
    <source>
        <strain evidence="17">An43</strain>
    </source>
</reference>
<comment type="similarity">
    <text evidence="11 12">Belongs to the TonB-dependent receptor family.</text>
</comment>
<dbReference type="InterPro" id="IPR023997">
    <property type="entry name" value="TonB-dep_OMP_SusC/RagA_CS"/>
</dbReference>
<dbReference type="InterPro" id="IPR039426">
    <property type="entry name" value="TonB-dep_rcpt-like"/>
</dbReference>
<keyword evidence="13" id="KW-0732">Signal</keyword>
<feature type="signal peptide" evidence="13">
    <location>
        <begin position="1"/>
        <end position="29"/>
    </location>
</feature>
<evidence type="ECO:0000256" key="7">
    <source>
        <dbReference type="ARBA" id="ARBA00023065"/>
    </source>
</evidence>
<feature type="chain" id="PRO_5012373134" evidence="13">
    <location>
        <begin position="30"/>
        <end position="1052"/>
    </location>
</feature>
<dbReference type="InterPro" id="IPR023996">
    <property type="entry name" value="TonB-dep_OMP_SusC/RagA"/>
</dbReference>
<keyword evidence="9 11" id="KW-0472">Membrane</keyword>
<gene>
    <name evidence="16" type="ORF">B5F97_00125</name>
</gene>
<comment type="subcellular location">
    <subcellularLocation>
        <location evidence="1 11">Cell outer membrane</location>
        <topology evidence="1 11">Multi-pass membrane protein</topology>
    </subcellularLocation>
</comment>
<evidence type="ECO:0000256" key="3">
    <source>
        <dbReference type="ARBA" id="ARBA00022452"/>
    </source>
</evidence>
<dbReference type="NCBIfam" id="TIGR04056">
    <property type="entry name" value="OMP_RagA_SusC"/>
    <property type="match status" value="1"/>
</dbReference>